<gene>
    <name evidence="2" type="ORF">COLO4_03946</name>
</gene>
<protein>
    <submittedName>
        <fullName evidence="2">Uncharacterized protein</fullName>
    </submittedName>
</protein>
<dbReference type="AlphaFoldDB" id="A0A1R3KVX4"/>
<dbReference type="OrthoDB" id="10518788at2759"/>
<evidence type="ECO:0000256" key="1">
    <source>
        <dbReference type="SAM" id="MobiDB-lite"/>
    </source>
</evidence>
<sequence length="116" mass="12899">MYQLADVFTKTKALSSAKFAPLRSKLRVVPPLQLEGAVGAERHSTNRRGGSRERSRSRMDDNKRGRSRDKKMDREKETSKGKVQVGAVADSSPVSTSNSFYALEMDDNIPIPTQQS</sequence>
<evidence type="ECO:0000313" key="3">
    <source>
        <dbReference type="Proteomes" id="UP000187203"/>
    </source>
</evidence>
<evidence type="ECO:0000313" key="2">
    <source>
        <dbReference type="EMBL" id="OMP11230.1"/>
    </source>
</evidence>
<keyword evidence="3" id="KW-1185">Reference proteome</keyword>
<dbReference type="EMBL" id="AWUE01010854">
    <property type="protein sequence ID" value="OMP11230.1"/>
    <property type="molecule type" value="Genomic_DNA"/>
</dbReference>
<comment type="caution">
    <text evidence="2">The sequence shown here is derived from an EMBL/GenBank/DDBJ whole genome shotgun (WGS) entry which is preliminary data.</text>
</comment>
<feature type="region of interest" description="Disordered" evidence="1">
    <location>
        <begin position="30"/>
        <end position="116"/>
    </location>
</feature>
<accession>A0A1R3KVX4</accession>
<reference evidence="3" key="1">
    <citation type="submission" date="2013-09" db="EMBL/GenBank/DDBJ databases">
        <title>Corchorus olitorius genome sequencing.</title>
        <authorList>
            <person name="Alam M."/>
            <person name="Haque M.S."/>
            <person name="Islam M.S."/>
            <person name="Emdad E.M."/>
            <person name="Islam M.M."/>
            <person name="Ahmed B."/>
            <person name="Halim A."/>
            <person name="Hossen Q.M.M."/>
            <person name="Hossain M.Z."/>
            <person name="Ahmed R."/>
            <person name="Khan M.M."/>
            <person name="Islam R."/>
            <person name="Rashid M.M."/>
            <person name="Khan S.A."/>
            <person name="Rahman M.S."/>
            <person name="Alam M."/>
            <person name="Yahiya A.S."/>
            <person name="Khan M.S."/>
            <person name="Azam M.S."/>
            <person name="Haque T."/>
            <person name="Lashkar M.Z.H."/>
            <person name="Akhand A.I."/>
            <person name="Morshed G."/>
            <person name="Roy S."/>
            <person name="Uddin K.S."/>
            <person name="Rabeya T."/>
            <person name="Hossain A.S."/>
            <person name="Chowdhury A."/>
            <person name="Snigdha A.R."/>
            <person name="Mortoza M.S."/>
            <person name="Matin S.A."/>
            <person name="Hoque S.M.E."/>
            <person name="Islam M.K."/>
            <person name="Roy D.K."/>
            <person name="Haider R."/>
            <person name="Moosa M.M."/>
            <person name="Elias S.M."/>
            <person name="Hasan A.M."/>
            <person name="Jahan S."/>
            <person name="Shafiuddin M."/>
            <person name="Mahmood N."/>
            <person name="Shommy N.S."/>
        </authorList>
    </citation>
    <scope>NUCLEOTIDE SEQUENCE [LARGE SCALE GENOMIC DNA]</scope>
    <source>
        <strain evidence="3">cv. O-4</strain>
    </source>
</reference>
<feature type="compositionally biased region" description="Basic and acidic residues" evidence="1">
    <location>
        <begin position="40"/>
        <end position="80"/>
    </location>
</feature>
<proteinExistence type="predicted"/>
<name>A0A1R3KVX4_9ROSI</name>
<organism evidence="2 3">
    <name type="scientific">Corchorus olitorius</name>
    <dbReference type="NCBI Taxonomy" id="93759"/>
    <lineage>
        <taxon>Eukaryota</taxon>
        <taxon>Viridiplantae</taxon>
        <taxon>Streptophyta</taxon>
        <taxon>Embryophyta</taxon>
        <taxon>Tracheophyta</taxon>
        <taxon>Spermatophyta</taxon>
        <taxon>Magnoliopsida</taxon>
        <taxon>eudicotyledons</taxon>
        <taxon>Gunneridae</taxon>
        <taxon>Pentapetalae</taxon>
        <taxon>rosids</taxon>
        <taxon>malvids</taxon>
        <taxon>Malvales</taxon>
        <taxon>Malvaceae</taxon>
        <taxon>Grewioideae</taxon>
        <taxon>Apeibeae</taxon>
        <taxon>Corchorus</taxon>
    </lineage>
</organism>
<dbReference type="Proteomes" id="UP000187203">
    <property type="component" value="Unassembled WGS sequence"/>
</dbReference>